<gene>
    <name evidence="1" type="ORF">TM448B04829_0007</name>
</gene>
<proteinExistence type="predicted"/>
<evidence type="ECO:0000313" key="1">
    <source>
        <dbReference type="EMBL" id="QJI03656.1"/>
    </source>
</evidence>
<name>A0A6M3Y5D9_9ZZZZ</name>
<organism evidence="1">
    <name type="scientific">viral metagenome</name>
    <dbReference type="NCBI Taxonomy" id="1070528"/>
    <lineage>
        <taxon>unclassified sequences</taxon>
        <taxon>metagenomes</taxon>
        <taxon>organismal metagenomes</taxon>
    </lineage>
</organism>
<dbReference type="EMBL" id="MT145107">
    <property type="protein sequence ID" value="QJI03656.1"/>
    <property type="molecule type" value="Genomic_DNA"/>
</dbReference>
<sequence length="125" mass="14952">MKQTNEKVYRCDFCNRAIVSAGSMKLHERMCKKNPQNQHQCFKYCENLVKEQFDINDEDGHKCSASEISFTCKKRPNIGLYSYKLERYKSKQKRLENMERMPLECELYKAEQGHDFSPEVDNIYY</sequence>
<accession>A0A6M3Y5D9</accession>
<reference evidence="1" key="1">
    <citation type="submission" date="2020-03" db="EMBL/GenBank/DDBJ databases">
        <title>The deep terrestrial virosphere.</title>
        <authorList>
            <person name="Holmfeldt K."/>
            <person name="Nilsson E."/>
            <person name="Simone D."/>
            <person name="Lopez-Fernandez M."/>
            <person name="Wu X."/>
            <person name="de Brujin I."/>
            <person name="Lundin D."/>
            <person name="Andersson A."/>
            <person name="Bertilsson S."/>
            <person name="Dopson M."/>
        </authorList>
    </citation>
    <scope>NUCLEOTIDE SEQUENCE</scope>
    <source>
        <strain evidence="1">TM448B04829</strain>
    </source>
</reference>
<evidence type="ECO:0008006" key="2">
    <source>
        <dbReference type="Google" id="ProtNLM"/>
    </source>
</evidence>
<protein>
    <recommendedName>
        <fullName evidence="2">C2H2-type domain-containing protein</fullName>
    </recommendedName>
</protein>
<dbReference type="AlphaFoldDB" id="A0A6M3Y5D9"/>
<dbReference type="Gene3D" id="3.30.160.60">
    <property type="entry name" value="Classic Zinc Finger"/>
    <property type="match status" value="1"/>
</dbReference>